<evidence type="ECO:0000256" key="10">
    <source>
        <dbReference type="RuleBase" id="RU003355"/>
    </source>
</evidence>
<evidence type="ECO:0000256" key="12">
    <source>
        <dbReference type="SAM" id="SignalP"/>
    </source>
</evidence>
<dbReference type="SUPFAM" id="SSF52743">
    <property type="entry name" value="Subtilisin-like"/>
    <property type="match status" value="1"/>
</dbReference>
<evidence type="ECO:0000313" key="14">
    <source>
        <dbReference type="EMBL" id="OME16827.1"/>
    </source>
</evidence>
<keyword evidence="2" id="KW-0134">Cell wall</keyword>
<dbReference type="RefSeq" id="WP_081389053.1">
    <property type="nucleotide sequence ID" value="NZ_MPTO01000018.1"/>
</dbReference>
<evidence type="ECO:0000256" key="7">
    <source>
        <dbReference type="ARBA" id="ARBA00022825"/>
    </source>
</evidence>
<dbReference type="Pfam" id="PF05922">
    <property type="entry name" value="Inhibitor_I9"/>
    <property type="match status" value="1"/>
</dbReference>
<dbReference type="CDD" id="cd02133">
    <property type="entry name" value="PA_C5a_like"/>
    <property type="match status" value="1"/>
</dbReference>
<dbReference type="Pfam" id="PF02225">
    <property type="entry name" value="PA"/>
    <property type="match status" value="1"/>
</dbReference>
<dbReference type="InterPro" id="IPR023827">
    <property type="entry name" value="Peptidase_S8_Asp-AS"/>
</dbReference>
<feature type="compositionally biased region" description="Low complexity" evidence="11">
    <location>
        <begin position="1103"/>
        <end position="1112"/>
    </location>
</feature>
<dbReference type="InterPro" id="IPR036852">
    <property type="entry name" value="Peptidase_S8/S53_dom_sf"/>
</dbReference>
<feature type="active site" description="Charge relay system" evidence="8 9">
    <location>
        <position position="543"/>
    </location>
</feature>
<feature type="domain" description="SLH" evidence="13">
    <location>
        <begin position="1376"/>
        <end position="1440"/>
    </location>
</feature>
<feature type="signal peptide" evidence="12">
    <location>
        <begin position="1"/>
        <end position="33"/>
    </location>
</feature>
<dbReference type="CDD" id="cd07474">
    <property type="entry name" value="Peptidases_S8_subtilisin_Vpr-like"/>
    <property type="match status" value="1"/>
</dbReference>
<dbReference type="InterPro" id="IPR001119">
    <property type="entry name" value="SLH_dom"/>
</dbReference>
<feature type="compositionally biased region" description="Low complexity" evidence="11">
    <location>
        <begin position="1156"/>
        <end position="1180"/>
    </location>
</feature>
<proteinExistence type="inferred from homology"/>
<sequence length="1530" mass="161967">MKRTFKHSIQRFGIGAASFGLAVSVLFPSAAFANSSLESSTLVTDVQSQSVTPHNYAGVLKGSAPVSVIVELTNKPVSVYVNEAKTYSLRSSVSSQRSKIISEHKSFISSTQKIDADIGFEYSEIFNGYSITLPANQVNKLLELPGVAAIYPNEEVHALADSVEVATLPATRSYSDSGKLIGADKLHDLGYTGKDVQVAVVDTGIDKNHPLLKDNYKGGYDVYDQDDDPAETAPDANFPPRAGTPYETSHGTHVAGTILDVAPEVELYAYRVLGPYGSGSTADVIAGIEKAVDDGADVINLSLGSSVNQSYSASSIAIDNTVKSGVNVIVAAGNAGPDAGTLGEPAGAQLALSVGASTTPINTPFFDNGDVKKIPGTLASYSPDLIDNIAGSKIVFAGLGSPSDYKNLDVKDKVVLVDRGSLSFSDKSLNAKAAGAKLLLIANNEPGEISPTLGAPGDYIPTYGISQADGKKIKTQIAAAKDIISYYIALEVNQLANFSSMGPGMPDYLIKPDVVAPGVNINSTIPSWDGNYDHAFGLKNGTSMATPHVVGAVALLLSKNSDLKPNEIKALLMNNADPIFNRDGNSYSLYQQGAGLINLEKSINAKSIAKVGEILNSGLPGTVEIPYYTGSLSLGLQPKGVTVTKAVYVEDFKGNGETYTLSNKWLTEVPSDISIDFAPHNVTSGVDQYAQFTLNVSKTAKEGAYEGILLLTSGTETLRLPFNVVVGDQFNVAPINQLSFESPQISPNRDGRSDDTTFTFSVNEELEGISFVASSKDAPATVLGEVYAIDEKIYRGVYEVPNWDGTLIDLETSAKSTLADGHYYIIPVLPNGQLLEKQKAEFTIDTEKPLVSGITIEEYEREAPTDPGVAQISGFIDDDLMAYYISNTNPIGNWFTVYAEGKHYDGNAYKFGGVIANNGAFTIDVPVNEGLNEYKVHVVDKVGNGADDDDYVQRLLYSTGDGTFTVTPALSASTIEVGQSVTVDLDYSVTDEVYGVYGASFGVIYDDSLETPVIQPSVQLVTYQEEHFSSVPLTEYSQTYDLGDGHKLTQYSVNLSGGAYHGSGSLAQITFEPATAGDYSFELYDVQIWNDATTSTIPSGLRTVSVTVSTPEKPTPTPTPTPSATPDPTETPTPTPSPDPTETPTPTPSPDPTETPSPTSSPSSESYVPTATSTPTPGSSLKSGKLVETADPADGKPSAVFNILDAALTNSIQNAKDKTSVLDLSDVNFNKYSQVVITLTPAQAEQLKKSENALSLNGNGFNVLIPAATLPDFISSSGLLLTISLADASNAAVLSGSSAAINIGSSILTIKNGWTTGKPITLQLNLKDSSLRDARKTAAYAETKDHKWSYLQPGSFSKEGILQFTVTGDGSYSVASRNVSFKDIGIHWAKGDIEVLAAHGIIAGKGTDGSFKPADTLNQAELLTLFDRLLGKGDTWNARIKQSGSRDVLTREEAALIIAEALGADLTVAKTPLSFKDADNIAAEARNAVAYAVSKGYLKGVGADNFNPQGTLTRAQAATILSRVFEDLRS</sequence>
<evidence type="ECO:0000313" key="15">
    <source>
        <dbReference type="Proteomes" id="UP000187323"/>
    </source>
</evidence>
<dbReference type="InterPro" id="IPR003137">
    <property type="entry name" value="PA_domain"/>
</dbReference>
<feature type="active site" description="Charge relay system" evidence="8 9">
    <location>
        <position position="250"/>
    </location>
</feature>
<feature type="region of interest" description="Disordered" evidence="11">
    <location>
        <begin position="1103"/>
        <end position="1191"/>
    </location>
</feature>
<comment type="caution">
    <text evidence="14">The sequence shown here is derived from an EMBL/GenBank/DDBJ whole genome shotgun (WGS) entry which is preliminary data.</text>
</comment>
<dbReference type="Gene3D" id="3.50.30.30">
    <property type="match status" value="1"/>
</dbReference>
<evidence type="ECO:0000256" key="1">
    <source>
        <dbReference type="ARBA" id="ARBA00011073"/>
    </source>
</evidence>
<dbReference type="SUPFAM" id="SSF52025">
    <property type="entry name" value="PA domain"/>
    <property type="match status" value="1"/>
</dbReference>
<dbReference type="InterPro" id="IPR015500">
    <property type="entry name" value="Peptidase_S8_subtilisin-rel"/>
</dbReference>
<dbReference type="PROSITE" id="PS51892">
    <property type="entry name" value="SUBTILASE"/>
    <property type="match status" value="1"/>
</dbReference>
<feature type="active site" description="Charge relay system" evidence="8 9">
    <location>
        <position position="202"/>
    </location>
</feature>
<keyword evidence="5 12" id="KW-0732">Signal</keyword>
<dbReference type="Pfam" id="PF00395">
    <property type="entry name" value="SLH"/>
    <property type="match status" value="2"/>
</dbReference>
<dbReference type="InterPro" id="IPR010259">
    <property type="entry name" value="S8pro/Inhibitor_I9"/>
</dbReference>
<protein>
    <recommendedName>
        <fullName evidence="13">SLH domain-containing protein</fullName>
    </recommendedName>
</protein>
<dbReference type="PRINTS" id="PR00723">
    <property type="entry name" value="SUBTILISIN"/>
</dbReference>
<dbReference type="Gene3D" id="3.40.50.200">
    <property type="entry name" value="Peptidase S8/S53 domain"/>
    <property type="match status" value="1"/>
</dbReference>
<evidence type="ECO:0000256" key="9">
    <source>
        <dbReference type="PROSITE-ProRule" id="PRU01240"/>
    </source>
</evidence>
<dbReference type="PROSITE" id="PS00136">
    <property type="entry name" value="SUBTILASE_ASP"/>
    <property type="match status" value="1"/>
</dbReference>
<dbReference type="PROSITE" id="PS51272">
    <property type="entry name" value="SLH"/>
    <property type="match status" value="2"/>
</dbReference>
<dbReference type="PROSITE" id="PS00138">
    <property type="entry name" value="SUBTILASE_SER"/>
    <property type="match status" value="1"/>
</dbReference>
<gene>
    <name evidence="14" type="ORF">BSK47_19845</name>
</gene>
<dbReference type="PANTHER" id="PTHR43806:SF65">
    <property type="entry name" value="SERINE PROTEASE APRX"/>
    <property type="match status" value="1"/>
</dbReference>
<reference evidence="14 15" key="1">
    <citation type="submission" date="2016-10" db="EMBL/GenBank/DDBJ databases">
        <title>Paenibacillus species isolates.</title>
        <authorList>
            <person name="Beno S.M."/>
        </authorList>
    </citation>
    <scope>NUCLEOTIDE SEQUENCE [LARGE SCALE GENOMIC DNA]</scope>
    <source>
        <strain evidence="14 15">FSL H7-0918</strain>
    </source>
</reference>
<dbReference type="GO" id="GO:0006508">
    <property type="term" value="P:proteolysis"/>
    <property type="evidence" value="ECO:0007669"/>
    <property type="project" value="UniProtKB-KW"/>
</dbReference>
<feature type="chain" id="PRO_5044316796" description="SLH domain-containing protein" evidence="12">
    <location>
        <begin position="34"/>
        <end position="1530"/>
    </location>
</feature>
<evidence type="ECO:0000256" key="5">
    <source>
        <dbReference type="ARBA" id="ARBA00022729"/>
    </source>
</evidence>
<dbReference type="Gene3D" id="2.60.40.680">
    <property type="match status" value="1"/>
</dbReference>
<comment type="similarity">
    <text evidence="1 9 10">Belongs to the peptidase S8 family.</text>
</comment>
<dbReference type="Proteomes" id="UP000187323">
    <property type="component" value="Unassembled WGS sequence"/>
</dbReference>
<dbReference type="InterPro" id="IPR050131">
    <property type="entry name" value="Peptidase_S8_subtilisin-like"/>
</dbReference>
<evidence type="ECO:0000256" key="3">
    <source>
        <dbReference type="ARBA" id="ARBA00022525"/>
    </source>
</evidence>
<dbReference type="Pfam" id="PF00082">
    <property type="entry name" value="Peptidase_S8"/>
    <property type="match status" value="1"/>
</dbReference>
<keyword evidence="3" id="KW-0964">Secreted</keyword>
<dbReference type="Gene3D" id="3.30.70.80">
    <property type="entry name" value="Peptidase S8 propeptide/proteinase inhibitor I9"/>
    <property type="match status" value="1"/>
</dbReference>
<keyword evidence="4 9" id="KW-0645">Protease</keyword>
<evidence type="ECO:0000256" key="11">
    <source>
        <dbReference type="SAM" id="MobiDB-lite"/>
    </source>
</evidence>
<dbReference type="GO" id="GO:0004252">
    <property type="term" value="F:serine-type endopeptidase activity"/>
    <property type="evidence" value="ECO:0007669"/>
    <property type="project" value="UniProtKB-UniRule"/>
</dbReference>
<dbReference type="InterPro" id="IPR046450">
    <property type="entry name" value="PA_dom_sf"/>
</dbReference>
<organism evidence="14 15">
    <name type="scientific">Paenibacillus odorifer</name>
    <dbReference type="NCBI Taxonomy" id="189426"/>
    <lineage>
        <taxon>Bacteria</taxon>
        <taxon>Bacillati</taxon>
        <taxon>Bacillota</taxon>
        <taxon>Bacilli</taxon>
        <taxon>Bacillales</taxon>
        <taxon>Paenibacillaceae</taxon>
        <taxon>Paenibacillus</taxon>
    </lineage>
</organism>
<dbReference type="PANTHER" id="PTHR43806">
    <property type="entry name" value="PEPTIDASE S8"/>
    <property type="match status" value="1"/>
</dbReference>
<accession>A0AB36JDD9</accession>
<dbReference type="InterPro" id="IPR000209">
    <property type="entry name" value="Peptidase_S8/S53_dom"/>
</dbReference>
<dbReference type="InterPro" id="IPR023828">
    <property type="entry name" value="Peptidase_S8_Ser-AS"/>
</dbReference>
<keyword evidence="7 9" id="KW-0720">Serine protease</keyword>
<dbReference type="InterPro" id="IPR037045">
    <property type="entry name" value="S8pro/Inhibitor_I9_sf"/>
</dbReference>
<evidence type="ECO:0000256" key="8">
    <source>
        <dbReference type="PIRSR" id="PIRSR615500-1"/>
    </source>
</evidence>
<feature type="domain" description="SLH" evidence="13">
    <location>
        <begin position="1472"/>
        <end position="1530"/>
    </location>
</feature>
<evidence type="ECO:0000256" key="2">
    <source>
        <dbReference type="ARBA" id="ARBA00022512"/>
    </source>
</evidence>
<evidence type="ECO:0000256" key="4">
    <source>
        <dbReference type="ARBA" id="ARBA00022670"/>
    </source>
</evidence>
<keyword evidence="6 9" id="KW-0378">Hydrolase</keyword>
<evidence type="ECO:0000259" key="13">
    <source>
        <dbReference type="PROSITE" id="PS51272"/>
    </source>
</evidence>
<name>A0AB36JDD9_9BACL</name>
<evidence type="ECO:0000256" key="6">
    <source>
        <dbReference type="ARBA" id="ARBA00022801"/>
    </source>
</evidence>
<feature type="compositionally biased region" description="Pro residues" evidence="11">
    <location>
        <begin position="1113"/>
        <end position="1155"/>
    </location>
</feature>
<dbReference type="EMBL" id="MPTO01000018">
    <property type="protein sequence ID" value="OME16827.1"/>
    <property type="molecule type" value="Genomic_DNA"/>
</dbReference>
<dbReference type="InterPro" id="IPR034213">
    <property type="entry name" value="S8_Vpr-like"/>
</dbReference>